<dbReference type="EMBL" id="JBHUMX010000004">
    <property type="protein sequence ID" value="MFD2627584.1"/>
    <property type="molecule type" value="Genomic_DNA"/>
</dbReference>
<gene>
    <name evidence="1" type="ORF">ACFSUN_02110</name>
</gene>
<dbReference type="InterPro" id="IPR047111">
    <property type="entry name" value="YbaP-like"/>
</dbReference>
<keyword evidence="2" id="KW-1185">Reference proteome</keyword>
<comment type="caution">
    <text evidence="1">The sequence shown here is derived from an EMBL/GenBank/DDBJ whole genome shotgun (WGS) entry which is preliminary data.</text>
</comment>
<organism evidence="1 2">
    <name type="scientific">Oceanobacillus kapialis</name>
    <dbReference type="NCBI Taxonomy" id="481353"/>
    <lineage>
        <taxon>Bacteria</taxon>
        <taxon>Bacillati</taxon>
        <taxon>Bacillota</taxon>
        <taxon>Bacilli</taxon>
        <taxon>Bacillales</taxon>
        <taxon>Bacillaceae</taxon>
        <taxon>Oceanobacillus</taxon>
    </lineage>
</organism>
<dbReference type="Proteomes" id="UP001597451">
    <property type="component" value="Unassembled WGS sequence"/>
</dbReference>
<evidence type="ECO:0000313" key="1">
    <source>
        <dbReference type="EMBL" id="MFD2627584.1"/>
    </source>
</evidence>
<evidence type="ECO:0000313" key="2">
    <source>
        <dbReference type="Proteomes" id="UP001597451"/>
    </source>
</evidence>
<dbReference type="Pfam" id="PF01963">
    <property type="entry name" value="TraB_PrgY_gumN"/>
    <property type="match status" value="1"/>
</dbReference>
<dbReference type="EC" id="3.4.-.-" evidence="1"/>
<dbReference type="CDD" id="cd14789">
    <property type="entry name" value="Tiki"/>
    <property type="match status" value="1"/>
</dbReference>
<name>A0ABW5PW35_9BACI</name>
<accession>A0ABW5PW35</accession>
<dbReference type="PANTHER" id="PTHR40590">
    <property type="entry name" value="CYTOPLASMIC PROTEIN-RELATED"/>
    <property type="match status" value="1"/>
</dbReference>
<keyword evidence="1" id="KW-0378">Hydrolase</keyword>
<dbReference type="RefSeq" id="WP_379560237.1">
    <property type="nucleotide sequence ID" value="NZ_JBHUMX010000004.1"/>
</dbReference>
<protein>
    <submittedName>
        <fullName evidence="1">TraB/GumN family protein</fullName>
        <ecNumber evidence="1">3.4.-.-</ecNumber>
    </submittedName>
</protein>
<dbReference type="InterPro" id="IPR002816">
    <property type="entry name" value="TraB/PrgY/GumN_fam"/>
</dbReference>
<reference evidence="2" key="1">
    <citation type="journal article" date="2019" name="Int. J. Syst. Evol. Microbiol.">
        <title>The Global Catalogue of Microorganisms (GCM) 10K type strain sequencing project: providing services to taxonomists for standard genome sequencing and annotation.</title>
        <authorList>
            <consortium name="The Broad Institute Genomics Platform"/>
            <consortium name="The Broad Institute Genome Sequencing Center for Infectious Disease"/>
            <person name="Wu L."/>
            <person name="Ma J."/>
        </authorList>
    </citation>
    <scope>NUCLEOTIDE SEQUENCE [LARGE SCALE GENOMIC DNA]</scope>
    <source>
        <strain evidence="2">TISTR 1858</strain>
    </source>
</reference>
<proteinExistence type="predicted"/>
<dbReference type="GO" id="GO:0016787">
    <property type="term" value="F:hydrolase activity"/>
    <property type="evidence" value="ECO:0007669"/>
    <property type="project" value="UniProtKB-KW"/>
</dbReference>
<dbReference type="PANTHER" id="PTHR40590:SF1">
    <property type="entry name" value="CYTOPLASMIC PROTEIN"/>
    <property type="match status" value="1"/>
</dbReference>
<sequence length="280" mass="32344">MTYDYDGNGGLLWKVVNGATTMYVQGIIHVGHKNFYPLAHAIEEAYDHANVILPEINVVKPEVNAEEINELALFREGMTLDKVLSPHSLKKLSDILEAKELSLETFRKYQPWYIESILGAFIREKSDLTPEYGVDLYFLKRALEDGKEIIELETVEDQYNVFSSYKLDTQVKMLEHTLQTYNQQADWINQLGHSWVHSNCSSSEKELINIVTNDLKRADEDYQKEMNDTRNIKMVQKLDEILQSESKQTYFVVVGSGHTLIDPSLPSELRDRGYNVERVY</sequence>